<gene>
    <name evidence="2" type="primary">LOC142177637</name>
</gene>
<reference evidence="1" key="1">
    <citation type="journal article" date="2014" name="Nat. Commun.">
        <title>The tobacco genome sequence and its comparison with those of tomato and potato.</title>
        <authorList>
            <person name="Sierro N."/>
            <person name="Battey J.N."/>
            <person name="Ouadi S."/>
            <person name="Bakaher N."/>
            <person name="Bovet L."/>
            <person name="Willig A."/>
            <person name="Goepfert S."/>
            <person name="Peitsch M.C."/>
            <person name="Ivanov N.V."/>
        </authorList>
    </citation>
    <scope>NUCLEOTIDE SEQUENCE [LARGE SCALE GENOMIC DNA]</scope>
</reference>
<dbReference type="RefSeq" id="XP_075103015.1">
    <property type="nucleotide sequence ID" value="XM_075246914.1"/>
</dbReference>
<protein>
    <submittedName>
        <fullName evidence="2">Uncharacterized protein LOC142177637 isoform X1</fullName>
    </submittedName>
</protein>
<name>A0AC58U0N5_TOBAC</name>
<keyword evidence="1" id="KW-1185">Reference proteome</keyword>
<accession>A0AC58U0N5</accession>
<sequence length="103" mass="11854">MLKAPSSFITTFKLIYDVHKYCKYNQINVRNNISMTTSKRVAERKVAKFEKIITKRGILHLDRDKKGGLEPIHVFLVLFAVLFLGSFIFQVVRMALNGGLLPR</sequence>
<reference evidence="2" key="2">
    <citation type="submission" date="2025-08" db="UniProtKB">
        <authorList>
            <consortium name="RefSeq"/>
        </authorList>
    </citation>
    <scope>IDENTIFICATION</scope>
    <source>
        <tissue evidence="2">Leaf</tissue>
    </source>
</reference>
<evidence type="ECO:0000313" key="1">
    <source>
        <dbReference type="Proteomes" id="UP000790787"/>
    </source>
</evidence>
<dbReference type="Proteomes" id="UP000790787">
    <property type="component" value="Chromosome 23"/>
</dbReference>
<organism evidence="1 2">
    <name type="scientific">Nicotiana tabacum</name>
    <name type="common">Common tobacco</name>
    <dbReference type="NCBI Taxonomy" id="4097"/>
    <lineage>
        <taxon>Eukaryota</taxon>
        <taxon>Viridiplantae</taxon>
        <taxon>Streptophyta</taxon>
        <taxon>Embryophyta</taxon>
        <taxon>Tracheophyta</taxon>
        <taxon>Spermatophyta</taxon>
        <taxon>Magnoliopsida</taxon>
        <taxon>eudicotyledons</taxon>
        <taxon>Gunneridae</taxon>
        <taxon>Pentapetalae</taxon>
        <taxon>asterids</taxon>
        <taxon>lamiids</taxon>
        <taxon>Solanales</taxon>
        <taxon>Solanaceae</taxon>
        <taxon>Nicotianoideae</taxon>
        <taxon>Nicotianeae</taxon>
        <taxon>Nicotiana</taxon>
    </lineage>
</organism>
<evidence type="ECO:0000313" key="2">
    <source>
        <dbReference type="RefSeq" id="XP_075103015.1"/>
    </source>
</evidence>
<proteinExistence type="predicted"/>